<dbReference type="PROSITE" id="PS51257">
    <property type="entry name" value="PROKAR_LIPOPROTEIN"/>
    <property type="match status" value="1"/>
</dbReference>
<keyword evidence="1" id="KW-1133">Transmembrane helix</keyword>
<dbReference type="EMBL" id="DVJS01000101">
    <property type="protein sequence ID" value="HIS97162.1"/>
    <property type="molecule type" value="Genomic_DNA"/>
</dbReference>
<reference evidence="3" key="2">
    <citation type="journal article" date="2021" name="PeerJ">
        <title>Extensive microbial diversity within the chicken gut microbiome revealed by metagenomics and culture.</title>
        <authorList>
            <person name="Gilroy R."/>
            <person name="Ravi A."/>
            <person name="Getino M."/>
            <person name="Pursley I."/>
            <person name="Horton D.L."/>
            <person name="Alikhan N.F."/>
            <person name="Baker D."/>
            <person name="Gharbi K."/>
            <person name="Hall N."/>
            <person name="Watson M."/>
            <person name="Adriaenssens E.M."/>
            <person name="Foster-Nyarko E."/>
            <person name="Jarju S."/>
            <person name="Secka A."/>
            <person name="Antonio M."/>
            <person name="Oren A."/>
            <person name="Chaudhuri R.R."/>
            <person name="La Ragione R."/>
            <person name="Hildebrand F."/>
            <person name="Pallen M.J."/>
        </authorList>
    </citation>
    <scope>NUCLEOTIDE SEQUENCE</scope>
    <source>
        <strain evidence="3">ChiHecec3B27-6122</strain>
    </source>
</reference>
<name>A0A9D1G534_9FIRM</name>
<feature type="transmembrane region" description="Helical" evidence="1">
    <location>
        <begin position="76"/>
        <end position="95"/>
    </location>
</feature>
<sequence length="476" mass="52655">MEAFFGRFFISLVLAAIITAGCWERLRRENFPSRAGKEVYRPYPMMGPLAIVLLLCGAGIALFYGPERALDELLGMWFNAFAAACVYYLVLTPLLPWLRERVSAWACAVLWLLPNMLYLVQINRVVQGRPLFVIVAPGRLAFVLLGLWVGGFCLIMLWKCAEHLAFRRRILRAAAPAEAWEQALFQEELTRVNFKGGKPLLLRSPEVGSPLSIGLSRRSTRIVLPGRGYTEDELRLVLRHEIVHICHDDASTKLSLVSTAAMCWPNPLVWFAMRKSAEDIELCCDEAVTFGAGADERRRYAELILNSAGDERGFTSCLSAKANSLRYRLRNVMQPGMKGSGVLAIGIATFLLFMCVGQVALAYGGGSGAEVLFRGDDPAFFVLEDAPDADVSGLNAYLASLELLELSGDYEYDADEGNYEGLLYDGPRGRLFVGIHDEAVECIQPVSDGKSRLEVYYVPGGVDWAKIESLMPAQDA</sequence>
<dbReference type="AlphaFoldDB" id="A0A9D1G534"/>
<accession>A0A9D1G534</accession>
<feature type="transmembrane region" description="Helical" evidence="1">
    <location>
        <begin position="6"/>
        <end position="23"/>
    </location>
</feature>
<dbReference type="Proteomes" id="UP000886876">
    <property type="component" value="Unassembled WGS sequence"/>
</dbReference>
<dbReference type="Pfam" id="PF05569">
    <property type="entry name" value="Peptidase_M56"/>
    <property type="match status" value="1"/>
</dbReference>
<protein>
    <submittedName>
        <fullName evidence="3">M56 family metallopeptidase</fullName>
    </submittedName>
</protein>
<organism evidence="3 4">
    <name type="scientific">Candidatus Scatomorpha pullistercoris</name>
    <dbReference type="NCBI Taxonomy" id="2840929"/>
    <lineage>
        <taxon>Bacteria</taxon>
        <taxon>Bacillati</taxon>
        <taxon>Bacillota</taxon>
        <taxon>Clostridia</taxon>
        <taxon>Eubacteriales</taxon>
        <taxon>Candidatus Scatomorpha</taxon>
    </lineage>
</organism>
<dbReference type="CDD" id="cd07341">
    <property type="entry name" value="M56_BlaR1_MecR1_like"/>
    <property type="match status" value="1"/>
</dbReference>
<evidence type="ECO:0000313" key="3">
    <source>
        <dbReference type="EMBL" id="HIS97162.1"/>
    </source>
</evidence>
<dbReference type="PANTHER" id="PTHR34978:SF3">
    <property type="entry name" value="SLR0241 PROTEIN"/>
    <property type="match status" value="1"/>
</dbReference>
<gene>
    <name evidence="3" type="ORF">IAD42_04225</name>
</gene>
<dbReference type="PANTHER" id="PTHR34978">
    <property type="entry name" value="POSSIBLE SENSOR-TRANSDUCER PROTEIN BLAR"/>
    <property type="match status" value="1"/>
</dbReference>
<feature type="domain" description="Peptidase M56" evidence="2">
    <location>
        <begin position="140"/>
        <end position="322"/>
    </location>
</feature>
<evidence type="ECO:0000256" key="1">
    <source>
        <dbReference type="SAM" id="Phobius"/>
    </source>
</evidence>
<feature type="transmembrane region" description="Helical" evidence="1">
    <location>
        <begin position="140"/>
        <end position="161"/>
    </location>
</feature>
<keyword evidence="1" id="KW-0812">Transmembrane</keyword>
<dbReference type="InterPro" id="IPR008756">
    <property type="entry name" value="Peptidase_M56"/>
</dbReference>
<feature type="transmembrane region" description="Helical" evidence="1">
    <location>
        <begin position="102"/>
        <end position="120"/>
    </location>
</feature>
<reference evidence="3" key="1">
    <citation type="submission" date="2020-10" db="EMBL/GenBank/DDBJ databases">
        <authorList>
            <person name="Gilroy R."/>
        </authorList>
    </citation>
    <scope>NUCLEOTIDE SEQUENCE</scope>
    <source>
        <strain evidence="3">ChiHecec3B27-6122</strain>
    </source>
</reference>
<keyword evidence="1" id="KW-0472">Membrane</keyword>
<feature type="transmembrane region" description="Helical" evidence="1">
    <location>
        <begin position="43"/>
        <end position="64"/>
    </location>
</feature>
<feature type="transmembrane region" description="Helical" evidence="1">
    <location>
        <begin position="342"/>
        <end position="364"/>
    </location>
</feature>
<dbReference type="InterPro" id="IPR052173">
    <property type="entry name" value="Beta-lactam_resp_regulator"/>
</dbReference>
<comment type="caution">
    <text evidence="3">The sequence shown here is derived from an EMBL/GenBank/DDBJ whole genome shotgun (WGS) entry which is preliminary data.</text>
</comment>
<evidence type="ECO:0000313" key="4">
    <source>
        <dbReference type="Proteomes" id="UP000886876"/>
    </source>
</evidence>
<proteinExistence type="predicted"/>
<evidence type="ECO:0000259" key="2">
    <source>
        <dbReference type="Pfam" id="PF05569"/>
    </source>
</evidence>